<dbReference type="PANTHER" id="PTHR10492">
    <property type="match status" value="1"/>
</dbReference>
<sequence length="408" mass="47776">MKGTLHGLVIVEDIKKKAYFGECVGIMYVVEFQKRGLPHVHMLICKHFPKKYQSQTIFDQSGFPVYKRIKTGITVKKGKAELDNQYVVPYNHNLLVKYQCHMNVEICCHARSLKYLFKYCLKGHDHATVEVSSSNKETDSAENPLIDEIQAYFDGRYICGAESAYLIFGFDVQYRSIYVLRLSFHLPGEKNCTFRENEELHKVVEREKWRRSQLEAFFILTSKTEMPDEIPRYYVWNDSDNVWTVRKKRNQIGRLFYAHHTSGEIWKENVNANITIIDKQLEFYVLAEIDKLLKCIGKSLKHYEDEKENLRIFTEWILKIGDGKIHPPSDGDLEYEENDIVIPADFCDPDTTNSVDNMIEWTYPNFMDNYKCPKYLSERAILTLTNQTVGHLNGSTVHSRHLITIFHQ</sequence>
<gene>
    <name evidence="2" type="ORF">POM88_011259</name>
</gene>
<dbReference type="PANTHER" id="PTHR10492:SF57">
    <property type="entry name" value="ATP-DEPENDENT DNA HELICASE"/>
    <property type="match status" value="1"/>
</dbReference>
<dbReference type="EMBL" id="JAUIZM010000003">
    <property type="protein sequence ID" value="KAK1392203.1"/>
    <property type="molecule type" value="Genomic_DNA"/>
</dbReference>
<accession>A0AAD8IWH5</accession>
<dbReference type="Pfam" id="PF14214">
    <property type="entry name" value="Helitron_like_N"/>
    <property type="match status" value="1"/>
</dbReference>
<reference evidence="2" key="1">
    <citation type="submission" date="2023-02" db="EMBL/GenBank/DDBJ databases">
        <title>Genome of toxic invasive species Heracleum sosnowskyi carries increased number of genes despite the absence of recent whole-genome duplications.</title>
        <authorList>
            <person name="Schelkunov M."/>
            <person name="Shtratnikova V."/>
            <person name="Makarenko M."/>
            <person name="Klepikova A."/>
            <person name="Omelchenko D."/>
            <person name="Novikova G."/>
            <person name="Obukhova E."/>
            <person name="Bogdanov V."/>
            <person name="Penin A."/>
            <person name="Logacheva M."/>
        </authorList>
    </citation>
    <scope>NUCLEOTIDE SEQUENCE</scope>
    <source>
        <strain evidence="2">Hsosn_3</strain>
        <tissue evidence="2">Leaf</tissue>
    </source>
</reference>
<proteinExistence type="predicted"/>
<dbReference type="InterPro" id="IPR025476">
    <property type="entry name" value="Helitron_helicase-like"/>
</dbReference>
<dbReference type="Proteomes" id="UP001237642">
    <property type="component" value="Unassembled WGS sequence"/>
</dbReference>
<evidence type="ECO:0000313" key="2">
    <source>
        <dbReference type="EMBL" id="KAK1392203.1"/>
    </source>
</evidence>
<feature type="domain" description="Helitron helicase-like" evidence="1">
    <location>
        <begin position="10"/>
        <end position="44"/>
    </location>
</feature>
<reference evidence="2" key="2">
    <citation type="submission" date="2023-05" db="EMBL/GenBank/DDBJ databases">
        <authorList>
            <person name="Schelkunov M.I."/>
        </authorList>
    </citation>
    <scope>NUCLEOTIDE SEQUENCE</scope>
    <source>
        <strain evidence="2">Hsosn_3</strain>
        <tissue evidence="2">Leaf</tissue>
    </source>
</reference>
<keyword evidence="3" id="KW-1185">Reference proteome</keyword>
<protein>
    <recommendedName>
        <fullName evidence="1">Helitron helicase-like domain-containing protein</fullName>
    </recommendedName>
</protein>
<evidence type="ECO:0000313" key="3">
    <source>
        <dbReference type="Proteomes" id="UP001237642"/>
    </source>
</evidence>
<evidence type="ECO:0000259" key="1">
    <source>
        <dbReference type="Pfam" id="PF14214"/>
    </source>
</evidence>
<name>A0AAD8IWH5_9APIA</name>
<dbReference type="AlphaFoldDB" id="A0AAD8IWH5"/>
<organism evidence="2 3">
    <name type="scientific">Heracleum sosnowskyi</name>
    <dbReference type="NCBI Taxonomy" id="360622"/>
    <lineage>
        <taxon>Eukaryota</taxon>
        <taxon>Viridiplantae</taxon>
        <taxon>Streptophyta</taxon>
        <taxon>Embryophyta</taxon>
        <taxon>Tracheophyta</taxon>
        <taxon>Spermatophyta</taxon>
        <taxon>Magnoliopsida</taxon>
        <taxon>eudicotyledons</taxon>
        <taxon>Gunneridae</taxon>
        <taxon>Pentapetalae</taxon>
        <taxon>asterids</taxon>
        <taxon>campanulids</taxon>
        <taxon>Apiales</taxon>
        <taxon>Apiaceae</taxon>
        <taxon>Apioideae</taxon>
        <taxon>apioid superclade</taxon>
        <taxon>Tordylieae</taxon>
        <taxon>Tordyliinae</taxon>
        <taxon>Heracleum</taxon>
    </lineage>
</organism>
<comment type="caution">
    <text evidence="2">The sequence shown here is derived from an EMBL/GenBank/DDBJ whole genome shotgun (WGS) entry which is preliminary data.</text>
</comment>